<dbReference type="RefSeq" id="WP_056997472.1">
    <property type="nucleotide sequence ID" value="NZ_AYYR01000127.1"/>
</dbReference>
<dbReference type="AlphaFoldDB" id="A0A0R2B1I8"/>
<dbReference type="SUPFAM" id="SSF53254">
    <property type="entry name" value="Phosphoglycerate mutase-like"/>
    <property type="match status" value="1"/>
</dbReference>
<reference evidence="3 4" key="1">
    <citation type="journal article" date="2015" name="Genome Announc.">
        <title>Expanding the biotechnology potential of lactobacilli through comparative genomics of 213 strains and associated genera.</title>
        <authorList>
            <person name="Sun Z."/>
            <person name="Harris H.M."/>
            <person name="McCann A."/>
            <person name="Guo C."/>
            <person name="Argimon S."/>
            <person name="Zhang W."/>
            <person name="Yang X."/>
            <person name="Jeffery I.B."/>
            <person name="Cooney J.C."/>
            <person name="Kagawa T.F."/>
            <person name="Liu W."/>
            <person name="Song Y."/>
            <person name="Salvetti E."/>
            <person name="Wrobel A."/>
            <person name="Rasinkangas P."/>
            <person name="Parkhill J."/>
            <person name="Rea M.C."/>
            <person name="O'Sullivan O."/>
            <person name="Ritari J."/>
            <person name="Douillard F.P."/>
            <person name="Paul Ross R."/>
            <person name="Yang R."/>
            <person name="Briner A.E."/>
            <person name="Felis G.E."/>
            <person name="de Vos W.M."/>
            <person name="Barrangou R."/>
            <person name="Klaenhammer T.R."/>
            <person name="Caufield P.W."/>
            <person name="Cui Y."/>
            <person name="Zhang H."/>
            <person name="O'Toole P.W."/>
        </authorList>
    </citation>
    <scope>NUCLEOTIDE SEQUENCE [LARGE SCALE GENOMIC DNA]</scope>
    <source>
        <strain evidence="3 4">DSM 20515</strain>
    </source>
</reference>
<dbReference type="Gene3D" id="3.40.50.1240">
    <property type="entry name" value="Phosphoglycerate mutase-like"/>
    <property type="match status" value="1"/>
</dbReference>
<name>A0A0R2B1I8_SECCO</name>
<gene>
    <name evidence="3" type="ORF">FC82_GL001418</name>
</gene>
<evidence type="ECO:0000256" key="1">
    <source>
        <dbReference type="PIRSR" id="PIRSR613078-1"/>
    </source>
</evidence>
<dbReference type="GO" id="GO:0005737">
    <property type="term" value="C:cytoplasm"/>
    <property type="evidence" value="ECO:0007669"/>
    <property type="project" value="TreeGrafter"/>
</dbReference>
<dbReference type="PANTHER" id="PTHR48100">
    <property type="entry name" value="BROAD-SPECIFICITY PHOSPHATASE YOR283W-RELATED"/>
    <property type="match status" value="1"/>
</dbReference>
<comment type="caution">
    <text evidence="3">The sequence shown here is derived from an EMBL/GenBank/DDBJ whole genome shotgun (WGS) entry which is preliminary data.</text>
</comment>
<feature type="active site" description="Proton donor/acceptor" evidence="1">
    <location>
        <position position="88"/>
    </location>
</feature>
<protein>
    <submittedName>
        <fullName evidence="3">Phosphoglycerate mutase</fullName>
    </submittedName>
</protein>
<dbReference type="PANTHER" id="PTHR48100:SF9">
    <property type="entry name" value="PHOSPHOGLYCERATE MUTASE 2 PARALOG"/>
    <property type="match status" value="1"/>
</dbReference>
<dbReference type="InterPro" id="IPR050275">
    <property type="entry name" value="PGM_Phosphatase"/>
</dbReference>
<dbReference type="InterPro" id="IPR013078">
    <property type="entry name" value="His_Pase_superF_clade-1"/>
</dbReference>
<proteinExistence type="predicted"/>
<evidence type="ECO:0000256" key="2">
    <source>
        <dbReference type="PIRSR" id="PIRSR613078-2"/>
    </source>
</evidence>
<dbReference type="PATRIC" id="fig|1423733.4.peg.1489"/>
<dbReference type="EMBL" id="AYYR01000127">
    <property type="protein sequence ID" value="KRM73421.1"/>
    <property type="molecule type" value="Genomic_DNA"/>
</dbReference>
<evidence type="ECO:0000313" key="4">
    <source>
        <dbReference type="Proteomes" id="UP000051845"/>
    </source>
</evidence>
<dbReference type="SMART" id="SM00855">
    <property type="entry name" value="PGAM"/>
    <property type="match status" value="1"/>
</dbReference>
<feature type="active site" description="Tele-phosphohistidine intermediate" evidence="1">
    <location>
        <position position="11"/>
    </location>
</feature>
<feature type="binding site" evidence="2">
    <location>
        <position position="60"/>
    </location>
    <ligand>
        <name>substrate</name>
    </ligand>
</feature>
<sequence length="221" mass="24913">MKTITAYFVRHGQTMLNHYNKVQGWIDSPLTEQGIADADRAGQQLKALDFNAAYSSDSGRAIETASHILKANPENINIISYQYPEFREQCHGYFEGNDLNQMWQFVGEQVNLTSESAVLGTYGLEKARDLIHKADLYGEAESNDMFWERLDCGFNKLRANSQDGDIALVVSHGMTIRSIVDRYAPELDTGFATINGSITKLTITDDNIHVDFFNRIDYVAK</sequence>
<feature type="binding site" evidence="2">
    <location>
        <begin position="10"/>
        <end position="17"/>
    </location>
    <ligand>
        <name>substrate</name>
    </ligand>
</feature>
<evidence type="ECO:0000313" key="3">
    <source>
        <dbReference type="EMBL" id="KRM73421.1"/>
    </source>
</evidence>
<dbReference type="Proteomes" id="UP000051845">
    <property type="component" value="Unassembled WGS sequence"/>
</dbReference>
<dbReference type="InterPro" id="IPR029033">
    <property type="entry name" value="His_PPase_superfam"/>
</dbReference>
<dbReference type="GO" id="GO:0016791">
    <property type="term" value="F:phosphatase activity"/>
    <property type="evidence" value="ECO:0007669"/>
    <property type="project" value="TreeGrafter"/>
</dbReference>
<organism evidence="3 4">
    <name type="scientific">Secundilactobacillus collinoides DSM 20515 = JCM 1123</name>
    <dbReference type="NCBI Taxonomy" id="1423733"/>
    <lineage>
        <taxon>Bacteria</taxon>
        <taxon>Bacillati</taxon>
        <taxon>Bacillota</taxon>
        <taxon>Bacilli</taxon>
        <taxon>Lactobacillales</taxon>
        <taxon>Lactobacillaceae</taxon>
        <taxon>Secundilactobacillus</taxon>
    </lineage>
</organism>
<dbReference type="Pfam" id="PF00300">
    <property type="entry name" value="His_Phos_1"/>
    <property type="match status" value="1"/>
</dbReference>
<dbReference type="CDD" id="cd07067">
    <property type="entry name" value="HP_PGM_like"/>
    <property type="match status" value="1"/>
</dbReference>
<dbReference type="STRING" id="33960.TY91_05135"/>
<accession>A0A0R2B1I8</accession>